<feature type="region of interest" description="Disordered" evidence="1">
    <location>
        <begin position="189"/>
        <end position="208"/>
    </location>
</feature>
<accession>A0A1H1LK00</accession>
<feature type="transmembrane region" description="Helical" evidence="2">
    <location>
        <begin position="102"/>
        <end position="123"/>
    </location>
</feature>
<sequence>MTHTSRSLAPSASEWVRSLPRGGRIDWDELESHVLRDHPAVLRLLGPAAAEVRTSTRGFRIALWAGIVTATLVAFPVVWAPVWGLATLSTSSVTFDEVDGRIAVPVAGASLVIAAIVQLVLLVSASLGRPDSAGIGGATALLAVLTGIAIALIGSRQDVPGWLAWCALAVVVVALGVANAIGARVVRPRPVRPSHGRPRPEPTPGERIDDERCLAEAIAAIPADEQARLLDDRRRAVERLRLQGTVSADEAARAVRAPLGRLGASV</sequence>
<keyword evidence="2" id="KW-1133">Transmembrane helix</keyword>
<keyword evidence="2" id="KW-0472">Membrane</keyword>
<evidence type="ECO:0000313" key="4">
    <source>
        <dbReference type="EMBL" id="SDR74871.1"/>
    </source>
</evidence>
<dbReference type="RefSeq" id="WP_157674905.1">
    <property type="nucleotide sequence ID" value="NZ_BMDN01000005.1"/>
</dbReference>
<dbReference type="EMBL" id="LT629755">
    <property type="protein sequence ID" value="SDR74871.1"/>
    <property type="molecule type" value="Genomic_DNA"/>
</dbReference>
<dbReference type="Proteomes" id="UP000893823">
    <property type="component" value="Unassembled WGS sequence"/>
</dbReference>
<organism evidence="4 5">
    <name type="scientific">Agromyces flavus</name>
    <dbReference type="NCBI Taxonomy" id="589382"/>
    <lineage>
        <taxon>Bacteria</taxon>
        <taxon>Bacillati</taxon>
        <taxon>Actinomycetota</taxon>
        <taxon>Actinomycetes</taxon>
        <taxon>Micrococcales</taxon>
        <taxon>Microbacteriaceae</taxon>
        <taxon>Agromyces</taxon>
    </lineage>
</organism>
<feature type="transmembrane region" description="Helical" evidence="2">
    <location>
        <begin position="162"/>
        <end position="182"/>
    </location>
</feature>
<evidence type="ECO:0000313" key="5">
    <source>
        <dbReference type="Proteomes" id="UP000199482"/>
    </source>
</evidence>
<feature type="compositionally biased region" description="Basic and acidic residues" evidence="1">
    <location>
        <begin position="198"/>
        <end position="208"/>
    </location>
</feature>
<gene>
    <name evidence="3" type="ORF">BCL57_002716</name>
    <name evidence="4" type="ORF">SAMN04489721_0169</name>
</gene>
<reference evidence="4" key="2">
    <citation type="submission" date="2016-10" db="EMBL/GenBank/DDBJ databases">
        <authorList>
            <person name="de Groot N.N."/>
        </authorList>
    </citation>
    <scope>NUCLEOTIDE SEQUENCE [LARGE SCALE GENOMIC DNA]</scope>
    <source>
        <strain evidence="4">CPCC 202695</strain>
    </source>
</reference>
<dbReference type="STRING" id="589382.SAMN04489721_0169"/>
<dbReference type="AlphaFoldDB" id="A0A1H1LK00"/>
<name>A0A1H1LK00_9MICO</name>
<reference evidence="5" key="1">
    <citation type="submission" date="2016-10" db="EMBL/GenBank/DDBJ databases">
        <authorList>
            <person name="Varghese N."/>
            <person name="Submissions S."/>
        </authorList>
    </citation>
    <scope>NUCLEOTIDE SEQUENCE [LARGE SCALE GENOMIC DNA]</scope>
    <source>
        <strain evidence="5">CPCC 202695</strain>
    </source>
</reference>
<proteinExistence type="predicted"/>
<evidence type="ECO:0000256" key="1">
    <source>
        <dbReference type="SAM" id="MobiDB-lite"/>
    </source>
</evidence>
<feature type="transmembrane region" description="Helical" evidence="2">
    <location>
        <begin position="61"/>
        <end position="82"/>
    </location>
</feature>
<feature type="transmembrane region" description="Helical" evidence="2">
    <location>
        <begin position="135"/>
        <end position="156"/>
    </location>
</feature>
<evidence type="ECO:0000313" key="6">
    <source>
        <dbReference type="Proteomes" id="UP000893823"/>
    </source>
</evidence>
<keyword evidence="6" id="KW-1185">Reference proteome</keyword>
<dbReference type="Proteomes" id="UP000199482">
    <property type="component" value="Chromosome I"/>
</dbReference>
<dbReference type="EMBL" id="SODL02000005">
    <property type="protein sequence ID" value="MCP2368540.1"/>
    <property type="molecule type" value="Genomic_DNA"/>
</dbReference>
<protein>
    <submittedName>
        <fullName evidence="3">Phosphatidylglycerophosphate synthase</fullName>
    </submittedName>
</protein>
<reference evidence="3" key="3">
    <citation type="submission" date="2022-06" db="EMBL/GenBank/DDBJ databases">
        <title>Genomic Encyclopedia of Type Strains, Phase III (KMG-III): the genomes of soil and plant-associated and newly described type strains.</title>
        <authorList>
            <person name="Whitman W."/>
        </authorList>
    </citation>
    <scope>NUCLEOTIDE SEQUENCE</scope>
    <source>
        <strain evidence="3">CPCC 202695</strain>
    </source>
</reference>
<evidence type="ECO:0000313" key="3">
    <source>
        <dbReference type="EMBL" id="MCP2368540.1"/>
    </source>
</evidence>
<keyword evidence="2" id="KW-0812">Transmembrane</keyword>
<evidence type="ECO:0000256" key="2">
    <source>
        <dbReference type="SAM" id="Phobius"/>
    </source>
</evidence>